<dbReference type="EMBL" id="JBHRTA010000036">
    <property type="protein sequence ID" value="MFC3198297.1"/>
    <property type="molecule type" value="Genomic_DNA"/>
</dbReference>
<accession>A0ABV7JSP0</accession>
<dbReference type="Proteomes" id="UP001595526">
    <property type="component" value="Unassembled WGS sequence"/>
</dbReference>
<name>A0ABV7JSP0_9SPHI</name>
<dbReference type="NCBIfam" id="TIGR01643">
    <property type="entry name" value="YD_repeat_2x"/>
    <property type="match status" value="1"/>
</dbReference>
<evidence type="ECO:0008006" key="4">
    <source>
        <dbReference type="Google" id="ProtNLM"/>
    </source>
</evidence>
<dbReference type="RefSeq" id="WP_379022817.1">
    <property type="nucleotide sequence ID" value="NZ_JBHRTA010000036.1"/>
</dbReference>
<feature type="signal peptide" evidence="1">
    <location>
        <begin position="1"/>
        <end position="20"/>
    </location>
</feature>
<keyword evidence="1" id="KW-0732">Signal</keyword>
<feature type="chain" id="PRO_5046594933" description="YD repeat-containing protein" evidence="1">
    <location>
        <begin position="21"/>
        <end position="947"/>
    </location>
</feature>
<comment type="caution">
    <text evidence="2">The sequence shown here is derived from an EMBL/GenBank/DDBJ whole genome shotgun (WGS) entry which is preliminary data.</text>
</comment>
<protein>
    <recommendedName>
        <fullName evidence="4">YD repeat-containing protein</fullName>
    </recommendedName>
</protein>
<keyword evidence="3" id="KW-1185">Reference proteome</keyword>
<evidence type="ECO:0000256" key="1">
    <source>
        <dbReference type="SAM" id="SignalP"/>
    </source>
</evidence>
<evidence type="ECO:0000313" key="2">
    <source>
        <dbReference type="EMBL" id="MFC3198297.1"/>
    </source>
</evidence>
<proteinExistence type="predicted"/>
<reference evidence="3" key="1">
    <citation type="journal article" date="2019" name="Int. J. Syst. Evol. Microbiol.">
        <title>The Global Catalogue of Microorganisms (GCM) 10K type strain sequencing project: providing services to taxonomists for standard genome sequencing and annotation.</title>
        <authorList>
            <consortium name="The Broad Institute Genomics Platform"/>
            <consortium name="The Broad Institute Genome Sequencing Center for Infectious Disease"/>
            <person name="Wu L."/>
            <person name="Ma J."/>
        </authorList>
    </citation>
    <scope>NUCLEOTIDE SEQUENCE [LARGE SCALE GENOMIC DNA]</scope>
    <source>
        <strain evidence="3">KCTC 52416</strain>
    </source>
</reference>
<evidence type="ECO:0000313" key="3">
    <source>
        <dbReference type="Proteomes" id="UP001595526"/>
    </source>
</evidence>
<dbReference type="Pfam" id="PF05593">
    <property type="entry name" value="RHS_repeat"/>
    <property type="match status" value="1"/>
</dbReference>
<organism evidence="2 3">
    <name type="scientific">Parapedobacter deserti</name>
    <dbReference type="NCBI Taxonomy" id="1912957"/>
    <lineage>
        <taxon>Bacteria</taxon>
        <taxon>Pseudomonadati</taxon>
        <taxon>Bacteroidota</taxon>
        <taxon>Sphingobacteriia</taxon>
        <taxon>Sphingobacteriales</taxon>
        <taxon>Sphingobacteriaceae</taxon>
        <taxon>Parapedobacter</taxon>
    </lineage>
</organism>
<dbReference type="InterPro" id="IPR031325">
    <property type="entry name" value="RHS_repeat"/>
</dbReference>
<dbReference type="InterPro" id="IPR006530">
    <property type="entry name" value="YD"/>
</dbReference>
<sequence length="947" mass="104730">MMWVRHILFLTGLGFLSLLAQGQQPPVSVPAGHMAAVGNPGQTNGSVDVELFTGMLKVDIPVGSASGKDLTIPVSLNYIAGKGVRLQDYASEVGLGWQLVAGGSISRVVRGLPDDLNNLGYLGSYGGSQNGWADELFNWGTYNTPLPADIDPGIGYPTADGEPDLFTISTPFFSAQFVFDKDRKAIFSNASGLSVIPHIFYGSVHSPEGYGFTVIDEYGNKYLFGGTSAYHNETTTKLLGGTTRTFKSTWFLNRIITYNNREVITFTYQTSPSNVVRQHYRSSRLKLDSGWQPRKNDSTTTTVHSPKLISRIQTSISEINFSYLFDRLDIPNAGRLNTIQVRARTGASTTKLLNTYQFNTTYFGAPSSDRNRLRLRLDNVKLIGGDDTPAGGLPYKTFRYFNTYSLPSRKSDHFDYWGYHNYMADVADPLLNTALRAPNTARNKANILIGIDDLGGLRTNINYELNDYYSPSANSHFVGGGLRVESISLSDPGGQTMTTSYVYENEATWQSFGRASTDSWSNLTVEASGGSTSLLLNFSESLSNVYDINGTFIGYLFVKTKLPTGGYIETTFNTFDDFPDLVTNWSYTGGTGSTIPPNVLGITSSAYKRGYPTSKITYNQSGAEISYEYYDYQTFGGARSKNSFGFQLFPVAFQWPGNNIIKWISYNYWTWKENYNLQRVTRVDVAPSESYNSISTTTQYTYSPNAYFLVRTALSVDSKGNIKTKTNYYSADPVTLLPGASNQDDYDANLTLRQTNVLAAPYSEEVSINGKTEKTENTYRRVTGTSPLKVRLTSSENRLGNTLVDKINYTYDGNDNQVTSQQQFGIPTTTIYGYNHTYPIAEIQNATYATVVAALGGQTNVNNFAANYAPTPAAVAAFLAPLRTATTLSSALVTTSIYEPGVGLIRKTDPLGKTTSYEYDDLLRLLRIRDNSGYIVEEYKYNYRTDD</sequence>
<gene>
    <name evidence="2" type="ORF">ACFOET_11800</name>
</gene>